<dbReference type="AlphaFoldDB" id="A0A2I0AK24"/>
<protein>
    <submittedName>
        <fullName evidence="2">Common plant regulatory factor 1</fullName>
    </submittedName>
</protein>
<evidence type="ECO:0000313" key="2">
    <source>
        <dbReference type="EMBL" id="PKA55900.1"/>
    </source>
</evidence>
<dbReference type="EMBL" id="KZ451976">
    <property type="protein sequence ID" value="PKA55900.1"/>
    <property type="molecule type" value="Genomic_DNA"/>
</dbReference>
<keyword evidence="3" id="KW-1185">Reference proteome</keyword>
<evidence type="ECO:0000313" key="3">
    <source>
        <dbReference type="Proteomes" id="UP000236161"/>
    </source>
</evidence>
<name>A0A2I0AK24_9ASPA</name>
<sequence>MIPPFGGPYSALYPHGGVPHMASLVSPEILAKSQRVRKKSKVVDKTSVSVGNGSAESAGANEDRMSHRVGWIWKVARVMEVMAIMILMVARTKLIETLQTYRNQN</sequence>
<accession>A0A2I0AK24</accession>
<evidence type="ECO:0000256" key="1">
    <source>
        <dbReference type="SAM" id="MobiDB-lite"/>
    </source>
</evidence>
<gene>
    <name evidence="2" type="primary">CPRF1</name>
    <name evidence="2" type="ORF">AXF42_Ash014572</name>
</gene>
<proteinExistence type="predicted"/>
<organism evidence="2 3">
    <name type="scientific">Apostasia shenzhenica</name>
    <dbReference type="NCBI Taxonomy" id="1088818"/>
    <lineage>
        <taxon>Eukaryota</taxon>
        <taxon>Viridiplantae</taxon>
        <taxon>Streptophyta</taxon>
        <taxon>Embryophyta</taxon>
        <taxon>Tracheophyta</taxon>
        <taxon>Spermatophyta</taxon>
        <taxon>Magnoliopsida</taxon>
        <taxon>Liliopsida</taxon>
        <taxon>Asparagales</taxon>
        <taxon>Orchidaceae</taxon>
        <taxon>Apostasioideae</taxon>
        <taxon>Apostasia</taxon>
    </lineage>
</organism>
<feature type="region of interest" description="Disordered" evidence="1">
    <location>
        <begin position="41"/>
        <end position="61"/>
    </location>
</feature>
<reference evidence="2 3" key="1">
    <citation type="journal article" date="2017" name="Nature">
        <title>The Apostasia genome and the evolution of orchids.</title>
        <authorList>
            <person name="Zhang G.Q."/>
            <person name="Liu K.W."/>
            <person name="Li Z."/>
            <person name="Lohaus R."/>
            <person name="Hsiao Y.Y."/>
            <person name="Niu S.C."/>
            <person name="Wang J.Y."/>
            <person name="Lin Y.C."/>
            <person name="Xu Q."/>
            <person name="Chen L.J."/>
            <person name="Yoshida K."/>
            <person name="Fujiwara S."/>
            <person name="Wang Z.W."/>
            <person name="Zhang Y.Q."/>
            <person name="Mitsuda N."/>
            <person name="Wang M."/>
            <person name="Liu G.H."/>
            <person name="Pecoraro L."/>
            <person name="Huang H.X."/>
            <person name="Xiao X.J."/>
            <person name="Lin M."/>
            <person name="Wu X.Y."/>
            <person name="Wu W.L."/>
            <person name="Chen Y.Y."/>
            <person name="Chang S.B."/>
            <person name="Sakamoto S."/>
            <person name="Ohme-Takagi M."/>
            <person name="Yagi M."/>
            <person name="Zeng S.J."/>
            <person name="Shen C.Y."/>
            <person name="Yeh C.M."/>
            <person name="Luo Y.B."/>
            <person name="Tsai W.C."/>
            <person name="Van de Peer Y."/>
            <person name="Liu Z.J."/>
        </authorList>
    </citation>
    <scope>NUCLEOTIDE SEQUENCE [LARGE SCALE GENOMIC DNA]</scope>
    <source>
        <strain evidence="3">cv. Shenzhen</strain>
        <tissue evidence="2">Stem</tissue>
    </source>
</reference>
<dbReference type="Proteomes" id="UP000236161">
    <property type="component" value="Unassembled WGS sequence"/>
</dbReference>